<feature type="domain" description="CTCK" evidence="10">
    <location>
        <begin position="2402"/>
        <end position="2489"/>
    </location>
</feature>
<keyword evidence="4" id="KW-0677">Repeat</keyword>
<dbReference type="GO" id="GO:0005615">
    <property type="term" value="C:extracellular space"/>
    <property type="evidence" value="ECO:0007669"/>
    <property type="project" value="TreeGrafter"/>
</dbReference>
<dbReference type="InterPro" id="IPR006207">
    <property type="entry name" value="Cys_knot_C"/>
</dbReference>
<gene>
    <name evidence="14" type="primary">LOC116956433</name>
</gene>
<feature type="compositionally biased region" description="Low complexity" evidence="9">
    <location>
        <begin position="125"/>
        <end position="137"/>
    </location>
</feature>
<comment type="subcellular location">
    <subcellularLocation>
        <location evidence="1">Secreted</location>
    </subcellularLocation>
</comment>
<feature type="compositionally biased region" description="Low complexity" evidence="9">
    <location>
        <begin position="54"/>
        <end position="98"/>
    </location>
</feature>
<feature type="compositionally biased region" description="Low complexity" evidence="9">
    <location>
        <begin position="495"/>
        <end position="526"/>
    </location>
</feature>
<feature type="compositionally biased region" description="Low complexity" evidence="9">
    <location>
        <begin position="980"/>
        <end position="1011"/>
    </location>
</feature>
<evidence type="ECO:0000256" key="3">
    <source>
        <dbReference type="ARBA" id="ARBA00022729"/>
    </source>
</evidence>
<feature type="compositionally biased region" description="Low complexity" evidence="9">
    <location>
        <begin position="631"/>
        <end position="642"/>
    </location>
</feature>
<dbReference type="PANTHER" id="PTHR11339:SF402">
    <property type="entry name" value="VWFD DOMAIN-CONTAINING PROTEIN"/>
    <property type="match status" value="1"/>
</dbReference>
<feature type="compositionally biased region" description="Low complexity" evidence="9">
    <location>
        <begin position="592"/>
        <end position="623"/>
    </location>
</feature>
<feature type="compositionally biased region" description="Low complexity" evidence="9">
    <location>
        <begin position="456"/>
        <end position="467"/>
    </location>
</feature>
<feature type="domain" description="VWFD" evidence="12">
    <location>
        <begin position="1634"/>
        <end position="1817"/>
    </location>
</feature>
<feature type="compositionally biased region" description="Low complexity" evidence="9">
    <location>
        <begin position="789"/>
        <end position="816"/>
    </location>
</feature>
<dbReference type="Pfam" id="PF13330">
    <property type="entry name" value="Mucin2_WxxW"/>
    <property type="match status" value="3"/>
</dbReference>
<dbReference type="InterPro" id="IPR036084">
    <property type="entry name" value="Ser_inhib-like_sf"/>
</dbReference>
<feature type="compositionally biased region" description="Low complexity" evidence="9">
    <location>
        <begin position="436"/>
        <end position="448"/>
    </location>
</feature>
<feature type="compositionally biased region" description="Low complexity" evidence="9">
    <location>
        <begin position="263"/>
        <end position="274"/>
    </location>
</feature>
<dbReference type="PROSITE" id="PS51233">
    <property type="entry name" value="VWFD"/>
    <property type="match status" value="1"/>
</dbReference>
<feature type="compositionally biased region" description="Low complexity" evidence="9">
    <location>
        <begin position="1274"/>
        <end position="1285"/>
    </location>
</feature>
<dbReference type="KEGG" id="pmrn:116956433"/>
<feature type="domain" description="VWFC" evidence="11">
    <location>
        <begin position="1966"/>
        <end position="2030"/>
    </location>
</feature>
<feature type="compositionally biased region" description="Low complexity" evidence="9">
    <location>
        <begin position="1214"/>
        <end position="1266"/>
    </location>
</feature>
<feature type="compositionally biased region" description="Low complexity" evidence="9">
    <location>
        <begin position="204"/>
        <end position="216"/>
    </location>
</feature>
<feature type="disulfide bond" evidence="8">
    <location>
        <begin position="2427"/>
        <end position="2481"/>
    </location>
</feature>
<feature type="disulfide bond" evidence="8">
    <location>
        <begin position="2416"/>
        <end position="2465"/>
    </location>
</feature>
<keyword evidence="13" id="KW-1185">Reference proteome</keyword>
<feature type="compositionally biased region" description="Low complexity" evidence="9">
    <location>
        <begin position="1373"/>
        <end position="1385"/>
    </location>
</feature>
<feature type="compositionally biased region" description="Low complexity" evidence="9">
    <location>
        <begin position="401"/>
        <end position="428"/>
    </location>
</feature>
<feature type="region of interest" description="Disordered" evidence="9">
    <location>
        <begin position="54"/>
        <end position="299"/>
    </location>
</feature>
<dbReference type="InterPro" id="IPR001846">
    <property type="entry name" value="VWF_type-D"/>
</dbReference>
<feature type="compositionally biased region" description="Low complexity" evidence="9">
    <location>
        <begin position="1059"/>
        <end position="1071"/>
    </location>
</feature>
<dbReference type="PROSITE" id="PS01208">
    <property type="entry name" value="VWFC_1"/>
    <property type="match status" value="1"/>
</dbReference>
<keyword evidence="7" id="KW-0325">Glycoprotein</keyword>
<feature type="compositionally biased region" description="Low complexity" evidence="9">
    <location>
        <begin position="243"/>
        <end position="255"/>
    </location>
</feature>
<feature type="compositionally biased region" description="Low complexity" evidence="9">
    <location>
        <begin position="1099"/>
        <end position="1131"/>
    </location>
</feature>
<evidence type="ECO:0000313" key="14">
    <source>
        <dbReference type="RefSeq" id="XP_032833924.1"/>
    </source>
</evidence>
<evidence type="ECO:0000256" key="1">
    <source>
        <dbReference type="ARBA" id="ARBA00004613"/>
    </source>
</evidence>
<feature type="compositionally biased region" description="Low complexity" evidence="9">
    <location>
        <begin position="1333"/>
        <end position="1365"/>
    </location>
</feature>
<feature type="disulfide bond" evidence="8">
    <location>
        <begin position="2431"/>
        <end position="2483"/>
    </location>
</feature>
<feature type="compositionally biased region" description="Low complexity" evidence="9">
    <location>
        <begin position="475"/>
        <end position="487"/>
    </location>
</feature>
<feature type="compositionally biased region" description="Low complexity" evidence="9">
    <location>
        <begin position="941"/>
        <end position="953"/>
    </location>
</feature>
<dbReference type="InterPro" id="IPR001007">
    <property type="entry name" value="VWF_dom"/>
</dbReference>
<dbReference type="PROSITE" id="PS01225">
    <property type="entry name" value="CTCK_2"/>
    <property type="match status" value="1"/>
</dbReference>
<feature type="compositionally biased region" description="Low complexity" evidence="9">
    <location>
        <begin position="145"/>
        <end position="157"/>
    </location>
</feature>
<protein>
    <submittedName>
        <fullName evidence="14">Mucin-2-like</fullName>
    </submittedName>
</protein>
<feature type="compositionally biased region" description="Low complexity" evidence="9">
    <location>
        <begin position="961"/>
        <end position="972"/>
    </location>
</feature>
<feature type="compositionally biased region" description="Low complexity" evidence="9">
    <location>
        <begin position="534"/>
        <end position="545"/>
    </location>
</feature>
<feature type="compositionally biased region" description="Low complexity" evidence="9">
    <location>
        <begin position="670"/>
        <end position="687"/>
    </location>
</feature>
<feature type="compositionally biased region" description="Low complexity" evidence="9">
    <location>
        <begin position="1019"/>
        <end position="1031"/>
    </location>
</feature>
<feature type="compositionally biased region" description="Low complexity" evidence="9">
    <location>
        <begin position="1039"/>
        <end position="1051"/>
    </location>
</feature>
<feature type="domain" description="VWFC" evidence="11">
    <location>
        <begin position="2031"/>
        <end position="2102"/>
    </location>
</feature>
<feature type="compositionally biased region" description="Low complexity" evidence="9">
    <location>
        <begin position="650"/>
        <end position="662"/>
    </location>
</feature>
<feature type="compositionally biased region" description="Low complexity" evidence="9">
    <location>
        <begin position="285"/>
        <end position="299"/>
    </location>
</feature>
<feature type="compositionally biased region" description="Low complexity" evidence="9">
    <location>
        <begin position="224"/>
        <end position="235"/>
    </location>
</feature>
<dbReference type="PROSITE" id="PS01185">
    <property type="entry name" value="CTCK_1"/>
    <property type="match status" value="1"/>
</dbReference>
<evidence type="ECO:0000259" key="12">
    <source>
        <dbReference type="PROSITE" id="PS51233"/>
    </source>
</evidence>
<feature type="compositionally biased region" description="Low complexity" evidence="9">
    <location>
        <begin position="106"/>
        <end position="117"/>
    </location>
</feature>
<dbReference type="Pfam" id="PF08742">
    <property type="entry name" value="C8"/>
    <property type="match status" value="1"/>
</dbReference>
<feature type="compositionally biased region" description="Low complexity" evidence="9">
    <location>
        <begin position="1392"/>
        <end position="1405"/>
    </location>
</feature>
<reference evidence="14" key="1">
    <citation type="submission" date="2025-08" db="UniProtKB">
        <authorList>
            <consortium name="RefSeq"/>
        </authorList>
    </citation>
    <scope>IDENTIFICATION</scope>
    <source>
        <tissue evidence="14">Sperm</tissue>
    </source>
</reference>
<dbReference type="PANTHER" id="PTHR11339">
    <property type="entry name" value="EXTRACELLULAR MATRIX GLYCOPROTEIN RELATED"/>
    <property type="match status" value="1"/>
</dbReference>
<keyword evidence="5" id="KW-0186">Copper</keyword>
<accession>A0AAJ7UDT3</accession>
<feature type="compositionally biased region" description="Low complexity" evidence="9">
    <location>
        <begin position="1139"/>
        <end position="1150"/>
    </location>
</feature>
<feature type="compositionally biased region" description="Low complexity" evidence="9">
    <location>
        <begin position="553"/>
        <end position="565"/>
    </location>
</feature>
<evidence type="ECO:0000256" key="7">
    <source>
        <dbReference type="ARBA" id="ARBA00023180"/>
    </source>
</evidence>
<feature type="compositionally biased region" description="Low complexity" evidence="9">
    <location>
        <begin position="184"/>
        <end position="196"/>
    </location>
</feature>
<dbReference type="GO" id="GO:0031012">
    <property type="term" value="C:extracellular matrix"/>
    <property type="evidence" value="ECO:0007669"/>
    <property type="project" value="TreeGrafter"/>
</dbReference>
<feature type="region of interest" description="Disordered" evidence="9">
    <location>
        <begin position="1575"/>
        <end position="1595"/>
    </location>
</feature>
<feature type="compositionally biased region" description="Low complexity" evidence="9">
    <location>
        <begin position="1079"/>
        <end position="1091"/>
    </location>
</feature>
<dbReference type="SMART" id="SM00216">
    <property type="entry name" value="VWD"/>
    <property type="match status" value="1"/>
</dbReference>
<dbReference type="SUPFAM" id="SSF57567">
    <property type="entry name" value="Serine protease inhibitors"/>
    <property type="match status" value="1"/>
</dbReference>
<feature type="compositionally biased region" description="Low complexity" evidence="9">
    <location>
        <begin position="844"/>
        <end position="855"/>
    </location>
</feature>
<dbReference type="SMART" id="SM00041">
    <property type="entry name" value="CT"/>
    <property type="match status" value="1"/>
</dbReference>
<sequence length="2527" mass="265609">MTCVERCDCVSNGTTYKVNDRIPSNDPCEICSCTIDDISCTIIPGCPQSTTIITPTTTESTTTTSSSTAPPTTISTTSESTTRPPSTSASTLTTESTTTPPPTTAPPSTTSITESTTTPPPTTAPPSTTSIITESTTTPPPTTAPPSTTSITTESTTTPPPTTAPPSTTSITTESTTTPPPTTALPSTTSITESTTTPPPTTAPPSTTSITTESTTTPPPTTAPPSTTSITESTTTPPPTTAPPSTTSIITESTTTPPPTTAPPSTTSITESTTTPPPTTPPPSATSITTESTTMPPSTTHGCIWTSWKSIDYPNDNNPSNDNETYAHYQEKTGHAICEIGVPILIDCRARGYEKANFADTGNGVTCDVKEGLLCLEELQDWSGQCKDYEIRVCCPGEGNTSTITTPTAIPSTTAPPSSTSITTESTTTPPPTTAPPSTTSITTESTTTPPPTTAPPSTNSITESTTTPPPTTAPPSTTSILTESTATPPPTTAPPSTTSITESTTTPPSTTAPPSTTSTITESTTTPPPTTAPPSTTSITESTTTPPPTTAPPSTTSITTESTTTPPPTTAPPSTTSITTESTTPPPTTAPPSTNSITESTTTPPSTTAPPSTTSITTESTTTPPPTTAPPSTTSITESTTTPPPTTAPPSTTSIITESTTTPPPTTAPPSTTSITTESTTMPPSTTHGCIWTSWKSIDYPNDNNPSNDNETYAHYQEKTGHAICEIGVPILIDCRARGYEKANFADTGNGVMCDVKEGLLCLEELQDWSGQCKDYEIRVCCPGEGNTSTITTPTAIPSTTAPPSSTSITTESTTTPPPTTAPPSTTSITTESTTTPPPTTAPPSTNSITESTTTPPPTTAPPSTTSILTESTATPPPTTAPPSTTSITESTTTPPSTTAPPSTTSTITESTTTPPPTTAPPSTTSITESTTTPPPTTAPPSTTSITTESTTTPPPTTAPPSTTSITTESTTPPPTTAPPSTNSITESTTTPPSTTALPSTTSITTESTTTPPPTTAPPSTTSITTESTTTPPPTTAPPSTTSITTESTATPPPTTVPPSTTSMITESTTTPPPTTAPPSTTSILTESTATPPPTTAPPSTTSIITESTTTPPLTTAPPSTTSITTESTTTPPPTTAPPSTNSITESTTTPPPTTAPPSTTESTTTPPPTTAPPSTTSITTESTTTPPPTTAPPSTTSLTTESTATPPPTTAPPSTTSITTESTTTPSSTTAPPSTTSILTESTTTPPSTTAPPSTTSIITESTTTPPPTTAPPSTNSITESTTTPPPTTAPPSTTSITTESTATPPPTTAPPSSTSIITESTTTPPPTTAPPSTTSITTESTATPPTTTAPPSSTSIITESTTTPPPTTAPPSTTSITTESTTTPPPTTAPASTTSITTESTATPPPTTAPPSTTITTESTTTTCVWSEWFNSDIPNLRNEGDNETLAHIRESGLDICPMGYPVKITCQVVGTPHLTFPYFVQNVTCDVSTGLLCLNKDNAPLCKDYQIRVCCYPITTTPFTMSSTTIQSTESPSTTVTFQPSSKSSATTSITYKPTTETTTVTLPTTTVTSISTKKPTKSSSTTPSKSTINTSTQTPTCLPCKTPVKPVCENKALPQLVKKGCCEEYECPCFCKGWGDPHFLTFGSNKYDFQGVCQYVLVQQINGFGIDWNFHFKVLIDTYGCGARDGVSCPQNLIISYEQYEIRLERTDNTTNVKVLLNGITTQTPYKIPGNFSIDYTGITLTVNFEKINSRITFDGQLFFIVLSHKIFGNKTEGQCGKCSNVPSNDCRLPSGVPVSCAVMAGAWNTTTCRYPVPTTETPITTTPCPSQPCDILKSSLFADCNKMLSPDIYYDSCVFDKCAQKTKNAACASIKAYSKECEKLGFCIPWRENTNGICNITCPEGKVYHQCSTTFDKSCNLKDIPDINISNRTYEGCFCPEGEFLFTSTDPSMNESFCVSDCGCAGPNGERKKLNEVWDSGCNVCECNAGTRSVVCKPRACPLLGHNNCNESGWAIRNPNDACCPECMRVCLYNGIRYPVSTQVPSMDCSTCECTNEIDDATKFNKITCEKIICNQTCQTGYEYVDQQGACCECRKTNCTFNMSGRVILIQPGETVQDPQNNCTTLHCESTIGGPNERTQIVQCQYKFPEDCPPGYEYIHREGKCCGECVKSKCVFNMSGIVTVLKPGEIVQDPQNNCTTLHCESTTEELIERTQSVQCQYNKRDDCQLGYEYIHREGECCGECVKTKCVFNMSGIVTVLEPGRTAQDPRNSCLTLHCDSSIGGPIERTQTVQCQYNNPKDCQPGYEYHRERECCGECVKTKCVFNMSGIVTVLKPGETVQDPQNNCTTLHCESTIGGLSEKTQTVECSPNFNPDDCLPGTIKLDEANCCKTCERPQGNCRRFNSSKYIFYGACRSVEPVEVVSCEGACPTYSMYSEQANDINHTCKCCRDVKTRPRSTSFLCSNGTRIDTAYTFIEECGCKAFACNRSTRSIADDLTLVGDVGLDYSHRNRLVRKRALRVQANP</sequence>
<feature type="compositionally biased region" description="Pro residues" evidence="9">
    <location>
        <begin position="275"/>
        <end position="284"/>
    </location>
</feature>
<feature type="compositionally biased region" description="Low complexity" evidence="9">
    <location>
        <begin position="883"/>
        <end position="914"/>
    </location>
</feature>
<dbReference type="InterPro" id="IPR050780">
    <property type="entry name" value="Mucin_vWF_Thrombospondin_sf"/>
</dbReference>
<feature type="region of interest" description="Disordered" evidence="9">
    <location>
        <begin position="401"/>
        <end position="687"/>
    </location>
</feature>
<feature type="compositionally biased region" description="Low complexity" evidence="9">
    <location>
        <begin position="1194"/>
        <end position="1206"/>
    </location>
</feature>
<dbReference type="Proteomes" id="UP001318040">
    <property type="component" value="Chromosome 65"/>
</dbReference>
<keyword evidence="2" id="KW-0964">Secreted</keyword>
<comment type="caution">
    <text evidence="8">Lacks conserved residue(s) required for the propagation of feature annotation.</text>
</comment>
<keyword evidence="6 8" id="KW-1015">Disulfide bond</keyword>
<dbReference type="RefSeq" id="XP_032833924.1">
    <property type="nucleotide sequence ID" value="XM_032978033.1"/>
</dbReference>
<feature type="compositionally biased region" description="Low complexity" evidence="9">
    <location>
        <begin position="922"/>
        <end position="933"/>
    </location>
</feature>
<evidence type="ECO:0000256" key="5">
    <source>
        <dbReference type="ARBA" id="ARBA00023008"/>
    </source>
</evidence>
<dbReference type="Pfam" id="PF00094">
    <property type="entry name" value="VWD"/>
    <property type="match status" value="1"/>
</dbReference>
<feature type="compositionally biased region" description="Low complexity" evidence="9">
    <location>
        <begin position="165"/>
        <end position="177"/>
    </location>
</feature>
<organism evidence="13 14">
    <name type="scientific">Petromyzon marinus</name>
    <name type="common">Sea lamprey</name>
    <dbReference type="NCBI Taxonomy" id="7757"/>
    <lineage>
        <taxon>Eukaryota</taxon>
        <taxon>Metazoa</taxon>
        <taxon>Chordata</taxon>
        <taxon>Craniata</taxon>
        <taxon>Vertebrata</taxon>
        <taxon>Cyclostomata</taxon>
        <taxon>Hyperoartia</taxon>
        <taxon>Petromyzontiformes</taxon>
        <taxon>Petromyzontidae</taxon>
        <taxon>Petromyzon</taxon>
    </lineage>
</organism>
<proteinExistence type="predicted"/>
<evidence type="ECO:0000256" key="6">
    <source>
        <dbReference type="ARBA" id="ARBA00023157"/>
    </source>
</evidence>
<keyword evidence="3" id="KW-0732">Signal</keyword>
<evidence type="ECO:0000256" key="4">
    <source>
        <dbReference type="ARBA" id="ARBA00022737"/>
    </source>
</evidence>
<feature type="compositionally biased region" description="Low complexity" evidence="9">
    <location>
        <begin position="863"/>
        <end position="875"/>
    </location>
</feature>
<evidence type="ECO:0000256" key="2">
    <source>
        <dbReference type="ARBA" id="ARBA00022525"/>
    </source>
</evidence>
<feature type="compositionally biased region" description="Low complexity" evidence="9">
    <location>
        <begin position="1174"/>
        <end position="1186"/>
    </location>
</feature>
<evidence type="ECO:0000259" key="11">
    <source>
        <dbReference type="PROSITE" id="PS50184"/>
    </source>
</evidence>
<feature type="compositionally biased region" description="Low complexity" evidence="9">
    <location>
        <begin position="824"/>
        <end position="836"/>
    </location>
</feature>
<name>A0AAJ7UDT3_PETMA</name>
<evidence type="ECO:0000259" key="10">
    <source>
        <dbReference type="PROSITE" id="PS01225"/>
    </source>
</evidence>
<evidence type="ECO:0000256" key="8">
    <source>
        <dbReference type="PROSITE-ProRule" id="PRU00039"/>
    </source>
</evidence>
<dbReference type="InterPro" id="IPR014853">
    <property type="entry name" value="VWF/SSPO/ZAN-like_Cys-rich_dom"/>
</dbReference>
<feature type="compositionally biased region" description="Low complexity" evidence="9">
    <location>
        <begin position="1293"/>
        <end position="1305"/>
    </location>
</feature>
<feature type="compositionally biased region" description="Low complexity" evidence="9">
    <location>
        <begin position="1313"/>
        <end position="1325"/>
    </location>
</feature>
<dbReference type="PROSITE" id="PS50184">
    <property type="entry name" value="VWFC_2"/>
    <property type="match status" value="2"/>
</dbReference>
<evidence type="ECO:0000313" key="13">
    <source>
        <dbReference type="Proteomes" id="UP001318040"/>
    </source>
</evidence>
<evidence type="ECO:0000256" key="9">
    <source>
        <dbReference type="SAM" id="MobiDB-lite"/>
    </source>
</evidence>
<dbReference type="InterPro" id="IPR025155">
    <property type="entry name" value="WxxW_domain"/>
</dbReference>
<feature type="region of interest" description="Disordered" evidence="9">
    <location>
        <begin position="789"/>
        <end position="1421"/>
    </location>
</feature>
<dbReference type="SMART" id="SM00214">
    <property type="entry name" value="VWC"/>
    <property type="match status" value="4"/>
</dbReference>
<dbReference type="SMART" id="SM00832">
    <property type="entry name" value="C8"/>
    <property type="match status" value="1"/>
</dbReference>
<feature type="compositionally biased region" description="Low complexity" evidence="9">
    <location>
        <begin position="573"/>
        <end position="584"/>
    </location>
</feature>